<feature type="domain" description="Glutaredoxin" evidence="1">
    <location>
        <begin position="4"/>
        <end position="63"/>
    </location>
</feature>
<organism evidence="2 3">
    <name type="scientific">Metabacillus halosaccharovorans</name>
    <dbReference type="NCBI Taxonomy" id="930124"/>
    <lineage>
        <taxon>Bacteria</taxon>
        <taxon>Bacillati</taxon>
        <taxon>Bacillota</taxon>
        <taxon>Bacilli</taxon>
        <taxon>Bacillales</taxon>
        <taxon>Bacillaceae</taxon>
        <taxon>Metabacillus</taxon>
    </lineage>
</organism>
<sequence>MKKIIVYSQPSCPPCHVVKQFLDHHNITYIDKDISVDKDARNTLVEDLQSSSTPTVTVDDQVVIGFDLKKLEKLLGL</sequence>
<dbReference type="Proteomes" id="UP001526147">
    <property type="component" value="Unassembled WGS sequence"/>
</dbReference>
<dbReference type="CDD" id="cd02976">
    <property type="entry name" value="NrdH"/>
    <property type="match status" value="1"/>
</dbReference>
<reference evidence="2 3" key="1">
    <citation type="submission" date="2022-10" db="EMBL/GenBank/DDBJ databases">
        <title>Draft genome assembly of moderately radiation resistant bacterium Metabacillus halosaccharovorans.</title>
        <authorList>
            <person name="Pal S."/>
            <person name="Gopinathan A."/>
        </authorList>
    </citation>
    <scope>NUCLEOTIDE SEQUENCE [LARGE SCALE GENOMIC DNA]</scope>
    <source>
        <strain evidence="2 3">VITHBRA001</strain>
    </source>
</reference>
<dbReference type="EMBL" id="JAOYEY010000047">
    <property type="protein sequence ID" value="MCV9887438.1"/>
    <property type="molecule type" value="Genomic_DNA"/>
</dbReference>
<evidence type="ECO:0000259" key="1">
    <source>
        <dbReference type="Pfam" id="PF00462"/>
    </source>
</evidence>
<dbReference type="InterPro" id="IPR051548">
    <property type="entry name" value="Grx-like_ET"/>
</dbReference>
<dbReference type="InterPro" id="IPR002109">
    <property type="entry name" value="Glutaredoxin"/>
</dbReference>
<dbReference type="InterPro" id="IPR036249">
    <property type="entry name" value="Thioredoxin-like_sf"/>
</dbReference>
<comment type="caution">
    <text evidence="2">The sequence shown here is derived from an EMBL/GenBank/DDBJ whole genome shotgun (WGS) entry which is preliminary data.</text>
</comment>
<evidence type="ECO:0000313" key="3">
    <source>
        <dbReference type="Proteomes" id="UP001526147"/>
    </source>
</evidence>
<accession>A0ABT3DKQ2</accession>
<dbReference type="SUPFAM" id="SSF52833">
    <property type="entry name" value="Thioredoxin-like"/>
    <property type="match status" value="1"/>
</dbReference>
<dbReference type="Pfam" id="PF00462">
    <property type="entry name" value="Glutaredoxin"/>
    <property type="match status" value="1"/>
</dbReference>
<dbReference type="Gene3D" id="3.40.30.10">
    <property type="entry name" value="Glutaredoxin"/>
    <property type="match status" value="1"/>
</dbReference>
<proteinExistence type="predicted"/>
<dbReference type="PROSITE" id="PS51354">
    <property type="entry name" value="GLUTAREDOXIN_2"/>
    <property type="match status" value="1"/>
</dbReference>
<name>A0ABT3DKQ2_9BACI</name>
<dbReference type="PANTHER" id="PTHR34386:SF1">
    <property type="entry name" value="GLUTAREDOXIN-LIKE PROTEIN NRDH"/>
    <property type="match status" value="1"/>
</dbReference>
<protein>
    <submittedName>
        <fullName evidence="2">NrdH-redoxin</fullName>
    </submittedName>
</protein>
<dbReference type="RefSeq" id="WP_264143792.1">
    <property type="nucleotide sequence ID" value="NZ_JAOYEY010000047.1"/>
</dbReference>
<dbReference type="PANTHER" id="PTHR34386">
    <property type="entry name" value="GLUTAREDOXIN"/>
    <property type="match status" value="1"/>
</dbReference>
<evidence type="ECO:0000313" key="2">
    <source>
        <dbReference type="EMBL" id="MCV9887438.1"/>
    </source>
</evidence>
<gene>
    <name evidence="2" type="ORF">OIH86_17510</name>
</gene>
<keyword evidence="3" id="KW-1185">Reference proteome</keyword>